<dbReference type="EMBL" id="BALE01000001">
    <property type="protein sequence ID" value="GAN52693.1"/>
    <property type="molecule type" value="Genomic_DNA"/>
</dbReference>
<reference evidence="2 3" key="1">
    <citation type="submission" date="2012-10" db="EMBL/GenBank/DDBJ databases">
        <title>Genome sequencing of Tanticharoenia sakaeratensis NBRC 103193.</title>
        <authorList>
            <person name="Azuma Y."/>
            <person name="Hadano H."/>
            <person name="Hirakawa H."/>
            <person name="Matsushita K."/>
        </authorList>
    </citation>
    <scope>NUCLEOTIDE SEQUENCE [LARGE SCALE GENOMIC DNA]</scope>
    <source>
        <strain evidence="2 3">NBRC 103193</strain>
    </source>
</reference>
<dbReference type="AlphaFoldDB" id="A0A0D6MHE4"/>
<sequence length="557" mass="58347">MPIIVVTNGQSVTYPDNTNLSSIAGINLASEIIVSGSGTTVNTSSLASATALTTLVVQNGATLVDGGALANISTLSSLEINGGTYDENSSAINATLLNSITIGPAGGNLEINASLVSLNLSSAITYVDANGNTTTTPPANFTLTFPNESSVSASYNGSTTTLTTGLLGIVAGSTITVTGNPFGLSKPTSFLGVTVPSTKTFTSSSGTVTVCFLAGALIETEHGPVAVEDIAIGDRIVAHVDGQNQLRSVIWAGWAHATVRPDLPDDEAGYPVRILQNAISDGVPCKDLLLTPEHCLFLNGKFTPARMLVNGRSIFYDHTITSYDYYHIETEIHSVIVANGLRTESYLDTGNRNGFQQRGPAVRIAPPSARTWTNDAAAPLAVSREEVEPLFDSILARAESAELGTPAPCPAVTDDADLHLVTDAGQIIRMARENSGRAMFMIPAGVGSVRIMSRTSRPTDVVGPFVDDRRHLGVLIGTVALFDSGETREIDTHLTDDALSGWDVQEQAPCRWTNGCATLPLGDRRPDSIGMLAITVLSAGPYLAASVETPETMLNCA</sequence>
<evidence type="ECO:0000259" key="1">
    <source>
        <dbReference type="Pfam" id="PF13403"/>
    </source>
</evidence>
<gene>
    <name evidence="2" type="ORF">Tasa_001_008</name>
</gene>
<dbReference type="OrthoDB" id="7284755at2"/>
<accession>A0A0D6MHE4</accession>
<keyword evidence="3" id="KW-1185">Reference proteome</keyword>
<dbReference type="Proteomes" id="UP000032679">
    <property type="component" value="Unassembled WGS sequence"/>
</dbReference>
<dbReference type="SUPFAM" id="SSF51294">
    <property type="entry name" value="Hedgehog/intein (Hint) domain"/>
    <property type="match status" value="1"/>
</dbReference>
<protein>
    <submittedName>
        <fullName evidence="2">Outer membrane protein</fullName>
    </submittedName>
</protein>
<dbReference type="InterPro" id="IPR036844">
    <property type="entry name" value="Hint_dom_sf"/>
</dbReference>
<dbReference type="Gene3D" id="2.170.16.10">
    <property type="entry name" value="Hedgehog/Intein (Hint) domain"/>
    <property type="match status" value="1"/>
</dbReference>
<feature type="domain" description="Hedgehog/Intein (Hint)" evidence="1">
    <location>
        <begin position="210"/>
        <end position="349"/>
    </location>
</feature>
<dbReference type="STRING" id="1231623.Tasa_001_008"/>
<dbReference type="RefSeq" id="WP_053053575.1">
    <property type="nucleotide sequence ID" value="NZ_BALE01000001.1"/>
</dbReference>
<evidence type="ECO:0000313" key="2">
    <source>
        <dbReference type="EMBL" id="GAN52693.1"/>
    </source>
</evidence>
<name>A0A0D6MHE4_9PROT</name>
<dbReference type="InterPro" id="IPR028992">
    <property type="entry name" value="Hedgehog/Intein_dom"/>
</dbReference>
<dbReference type="Pfam" id="PF13403">
    <property type="entry name" value="Hint_2"/>
    <property type="match status" value="1"/>
</dbReference>
<proteinExistence type="predicted"/>
<organism evidence="2 3">
    <name type="scientific">Tanticharoenia sakaeratensis NBRC 103193</name>
    <dbReference type="NCBI Taxonomy" id="1231623"/>
    <lineage>
        <taxon>Bacteria</taxon>
        <taxon>Pseudomonadati</taxon>
        <taxon>Pseudomonadota</taxon>
        <taxon>Alphaproteobacteria</taxon>
        <taxon>Acetobacterales</taxon>
        <taxon>Acetobacteraceae</taxon>
        <taxon>Tanticharoenia</taxon>
    </lineage>
</organism>
<comment type="caution">
    <text evidence="2">The sequence shown here is derived from an EMBL/GenBank/DDBJ whole genome shotgun (WGS) entry which is preliminary data.</text>
</comment>
<evidence type="ECO:0000313" key="3">
    <source>
        <dbReference type="Proteomes" id="UP000032679"/>
    </source>
</evidence>